<evidence type="ECO:0000259" key="6">
    <source>
        <dbReference type="Pfam" id="PF00724"/>
    </source>
</evidence>
<dbReference type="PANTHER" id="PTHR43303:SF4">
    <property type="entry name" value="NADPH DEHYDROGENASE C23G7.10C-RELATED"/>
    <property type="match status" value="1"/>
</dbReference>
<dbReference type="GO" id="GO:0050661">
    <property type="term" value="F:NADP binding"/>
    <property type="evidence" value="ECO:0007669"/>
    <property type="project" value="InterPro"/>
</dbReference>
<feature type="non-terminal residue" evidence="7">
    <location>
        <position position="135"/>
    </location>
</feature>
<proteinExistence type="predicted"/>
<protein>
    <recommendedName>
        <fullName evidence="6">NADH:flavin oxidoreductase/NADH oxidase N-terminal domain-containing protein</fullName>
    </recommendedName>
</protein>
<evidence type="ECO:0000313" key="7">
    <source>
        <dbReference type="EMBL" id="MDZ5010161.1"/>
    </source>
</evidence>
<dbReference type="InterPro" id="IPR001155">
    <property type="entry name" value="OxRdtase_FMN_N"/>
</dbReference>
<organism evidence="7 8">
    <name type="scientific">Clostridium perfringens</name>
    <dbReference type="NCBI Taxonomy" id="1502"/>
    <lineage>
        <taxon>Bacteria</taxon>
        <taxon>Bacillati</taxon>
        <taxon>Bacillota</taxon>
        <taxon>Clostridia</taxon>
        <taxon>Eubacteriales</taxon>
        <taxon>Clostridiaceae</taxon>
        <taxon>Clostridium</taxon>
    </lineage>
</organism>
<gene>
    <name evidence="7" type="ORF">GNF77_14845</name>
</gene>
<dbReference type="Gene3D" id="3.20.20.70">
    <property type="entry name" value="Aldolase class I"/>
    <property type="match status" value="1"/>
</dbReference>
<sequence length="135" mass="14701">MFNKLFSPIKIRGMELKNRIIFPAMGTKFAGNSRMVNDQLIQYHVERVKGGTGLSMVEVTSVHAKSAPRRYLAICDDKYIPGFRKLTDAIHEAGGKAGIQLWQGSLAVGSDKTAQILVASDMPVSAEVILPGITI</sequence>
<evidence type="ECO:0000256" key="3">
    <source>
        <dbReference type="ARBA" id="ARBA00022643"/>
    </source>
</evidence>
<dbReference type="Pfam" id="PF00724">
    <property type="entry name" value="Oxidored_FMN"/>
    <property type="match status" value="1"/>
</dbReference>
<keyword evidence="5" id="KW-0560">Oxidoreductase</keyword>
<evidence type="ECO:0000256" key="1">
    <source>
        <dbReference type="ARBA" id="ARBA00001917"/>
    </source>
</evidence>
<comment type="caution">
    <text evidence="7">The sequence shown here is derived from an EMBL/GenBank/DDBJ whole genome shotgun (WGS) entry which is preliminary data.</text>
</comment>
<dbReference type="InterPro" id="IPR013785">
    <property type="entry name" value="Aldolase_TIM"/>
</dbReference>
<evidence type="ECO:0000256" key="4">
    <source>
        <dbReference type="ARBA" id="ARBA00022857"/>
    </source>
</evidence>
<evidence type="ECO:0000256" key="2">
    <source>
        <dbReference type="ARBA" id="ARBA00022630"/>
    </source>
</evidence>
<accession>A0AAW9IR10</accession>
<feature type="domain" description="NADH:flavin oxidoreductase/NADH oxidase N-terminal" evidence="6">
    <location>
        <begin position="4"/>
        <end position="117"/>
    </location>
</feature>
<keyword evidence="4" id="KW-0521">NADP</keyword>
<evidence type="ECO:0000256" key="5">
    <source>
        <dbReference type="ARBA" id="ARBA00023002"/>
    </source>
</evidence>
<evidence type="ECO:0000313" key="8">
    <source>
        <dbReference type="Proteomes" id="UP001292368"/>
    </source>
</evidence>
<dbReference type="GO" id="GO:0003959">
    <property type="term" value="F:NADPH dehydrogenase activity"/>
    <property type="evidence" value="ECO:0007669"/>
    <property type="project" value="InterPro"/>
</dbReference>
<keyword evidence="3" id="KW-0288">FMN</keyword>
<dbReference type="PANTHER" id="PTHR43303">
    <property type="entry name" value="NADPH DEHYDROGENASE C23G7.10C-RELATED"/>
    <property type="match status" value="1"/>
</dbReference>
<dbReference type="AlphaFoldDB" id="A0AAW9IR10"/>
<dbReference type="Proteomes" id="UP001292368">
    <property type="component" value="Unassembled WGS sequence"/>
</dbReference>
<dbReference type="EMBL" id="WNVM01000097">
    <property type="protein sequence ID" value="MDZ5010161.1"/>
    <property type="molecule type" value="Genomic_DNA"/>
</dbReference>
<reference evidence="7" key="1">
    <citation type="submission" date="2019-11" db="EMBL/GenBank/DDBJ databases">
        <title>Characterization of Clostridium perfringens isolates from swine manure treated agricultural soils.</title>
        <authorList>
            <person name="Wushke S.T."/>
        </authorList>
    </citation>
    <scope>NUCLEOTIDE SEQUENCE</scope>
    <source>
        <strain evidence="7">V2</strain>
    </source>
</reference>
<keyword evidence="2" id="KW-0285">Flavoprotein</keyword>
<name>A0AAW9IR10_CLOPF</name>
<dbReference type="SUPFAM" id="SSF51395">
    <property type="entry name" value="FMN-linked oxidoreductases"/>
    <property type="match status" value="1"/>
</dbReference>
<dbReference type="InterPro" id="IPR044152">
    <property type="entry name" value="YqjM-like"/>
</dbReference>
<dbReference type="GO" id="GO:0010181">
    <property type="term" value="F:FMN binding"/>
    <property type="evidence" value="ECO:0007669"/>
    <property type="project" value="InterPro"/>
</dbReference>
<comment type="cofactor">
    <cofactor evidence="1">
        <name>FMN</name>
        <dbReference type="ChEBI" id="CHEBI:58210"/>
    </cofactor>
</comment>